<proteinExistence type="inferred from homology"/>
<accession>A0ABW6IXV6</accession>
<feature type="domain" description="Nudix hydrolase" evidence="5">
    <location>
        <begin position="16"/>
        <end position="150"/>
    </location>
</feature>
<dbReference type="Pfam" id="PF00293">
    <property type="entry name" value="NUDIX"/>
    <property type="match status" value="1"/>
</dbReference>
<gene>
    <name evidence="6" type="ORF">ACFQ63_17345</name>
</gene>
<comment type="similarity">
    <text evidence="1 3">Belongs to the Nudix hydrolase family.</text>
</comment>
<name>A0ABW6IXV6_STRWE</name>
<evidence type="ECO:0000256" key="4">
    <source>
        <dbReference type="SAM" id="MobiDB-lite"/>
    </source>
</evidence>
<evidence type="ECO:0000256" key="3">
    <source>
        <dbReference type="RuleBase" id="RU003476"/>
    </source>
</evidence>
<reference evidence="6 7" key="1">
    <citation type="submission" date="2024-09" db="EMBL/GenBank/DDBJ databases">
        <title>The Natural Products Discovery Center: Release of the First 8490 Sequenced Strains for Exploring Actinobacteria Biosynthetic Diversity.</title>
        <authorList>
            <person name="Kalkreuter E."/>
            <person name="Kautsar S.A."/>
            <person name="Yang D."/>
            <person name="Bader C.D."/>
            <person name="Teijaro C.N."/>
            <person name="Fluegel L."/>
            <person name="Davis C.M."/>
            <person name="Simpson J.R."/>
            <person name="Lauterbach L."/>
            <person name="Steele A.D."/>
            <person name="Gui C."/>
            <person name="Meng S."/>
            <person name="Li G."/>
            <person name="Viehrig K."/>
            <person name="Ye F."/>
            <person name="Su P."/>
            <person name="Kiefer A.F."/>
            <person name="Nichols A."/>
            <person name="Cepeda A.J."/>
            <person name="Yan W."/>
            <person name="Fan B."/>
            <person name="Jiang Y."/>
            <person name="Adhikari A."/>
            <person name="Zheng C.-J."/>
            <person name="Schuster L."/>
            <person name="Cowan T.M."/>
            <person name="Smanski M.J."/>
            <person name="Chevrette M.G."/>
            <person name="De Carvalho L.P.S."/>
            <person name="Shen B."/>
        </authorList>
    </citation>
    <scope>NUCLEOTIDE SEQUENCE [LARGE SCALE GENOMIC DNA]</scope>
    <source>
        <strain evidence="6 7">NPDC056472</strain>
    </source>
</reference>
<organism evidence="6 7">
    <name type="scientific">Streptomyces wedmorensis</name>
    <dbReference type="NCBI Taxonomy" id="43759"/>
    <lineage>
        <taxon>Bacteria</taxon>
        <taxon>Bacillati</taxon>
        <taxon>Actinomycetota</taxon>
        <taxon>Actinomycetes</taxon>
        <taxon>Kitasatosporales</taxon>
        <taxon>Streptomycetaceae</taxon>
        <taxon>Streptomyces</taxon>
    </lineage>
</organism>
<evidence type="ECO:0000313" key="6">
    <source>
        <dbReference type="EMBL" id="MFE5981459.1"/>
    </source>
</evidence>
<dbReference type="PROSITE" id="PS00893">
    <property type="entry name" value="NUDIX_BOX"/>
    <property type="match status" value="1"/>
</dbReference>
<dbReference type="EMBL" id="JBHTRV010000011">
    <property type="protein sequence ID" value="MFE5981459.1"/>
    <property type="molecule type" value="Genomic_DNA"/>
</dbReference>
<dbReference type="InterPro" id="IPR020084">
    <property type="entry name" value="NUDIX_hydrolase_CS"/>
</dbReference>
<keyword evidence="2 3" id="KW-0378">Hydrolase</keyword>
<evidence type="ECO:0000259" key="5">
    <source>
        <dbReference type="PROSITE" id="PS51462"/>
    </source>
</evidence>
<feature type="compositionally biased region" description="Low complexity" evidence="4">
    <location>
        <begin position="184"/>
        <end position="195"/>
    </location>
</feature>
<dbReference type="Gene3D" id="3.90.79.10">
    <property type="entry name" value="Nucleoside Triphosphate Pyrophosphohydrolase"/>
    <property type="match status" value="1"/>
</dbReference>
<dbReference type="PROSITE" id="PS51462">
    <property type="entry name" value="NUDIX"/>
    <property type="match status" value="1"/>
</dbReference>
<dbReference type="PRINTS" id="PR00502">
    <property type="entry name" value="NUDIXFAMILY"/>
</dbReference>
<keyword evidence="7" id="KW-1185">Reference proteome</keyword>
<protein>
    <submittedName>
        <fullName evidence="6">NUDIX domain-containing protein</fullName>
    </submittedName>
</protein>
<dbReference type="RefSeq" id="WP_386251069.1">
    <property type="nucleotide sequence ID" value="NZ_JBHTRV010000011.1"/>
</dbReference>
<sequence>MRSEFLPPEEYAALLPKASVSGSLFFTDMDDRPVQLHAVYSPAHPWQLPGGTAEDGERPWETAVRETEEETGLLVSGPPRLLAAVFGLPGASWPLATVGFVFDGGRLTDRQIANFTLAPEEHDEVRVLPLDEWRALMPVRDFARLTAFAEARRSGVAAYVGDWDWDPETSTPASTPTPTPTPTPTSTSTSTRSSK</sequence>
<feature type="region of interest" description="Disordered" evidence="4">
    <location>
        <begin position="162"/>
        <end position="195"/>
    </location>
</feature>
<dbReference type="Proteomes" id="UP001600424">
    <property type="component" value="Unassembled WGS sequence"/>
</dbReference>
<evidence type="ECO:0000313" key="7">
    <source>
        <dbReference type="Proteomes" id="UP001600424"/>
    </source>
</evidence>
<comment type="caution">
    <text evidence="6">The sequence shown here is derived from an EMBL/GenBank/DDBJ whole genome shotgun (WGS) entry which is preliminary data.</text>
</comment>
<evidence type="ECO:0000256" key="2">
    <source>
        <dbReference type="ARBA" id="ARBA00022801"/>
    </source>
</evidence>
<dbReference type="SUPFAM" id="SSF55811">
    <property type="entry name" value="Nudix"/>
    <property type="match status" value="1"/>
</dbReference>
<dbReference type="InterPro" id="IPR015797">
    <property type="entry name" value="NUDIX_hydrolase-like_dom_sf"/>
</dbReference>
<dbReference type="InterPro" id="IPR000086">
    <property type="entry name" value="NUDIX_hydrolase_dom"/>
</dbReference>
<dbReference type="InterPro" id="IPR020476">
    <property type="entry name" value="Nudix_hydrolase"/>
</dbReference>
<evidence type="ECO:0000256" key="1">
    <source>
        <dbReference type="ARBA" id="ARBA00005582"/>
    </source>
</evidence>